<dbReference type="PANTHER" id="PTHR47995">
    <property type="entry name" value="TRANSCRIPTION FACTOR MYB33-RELATED"/>
    <property type="match status" value="1"/>
</dbReference>
<feature type="region of interest" description="Disordered" evidence="7">
    <location>
        <begin position="144"/>
        <end position="163"/>
    </location>
</feature>
<dbReference type="SMART" id="SM00717">
    <property type="entry name" value="SANT"/>
    <property type="match status" value="2"/>
</dbReference>
<dbReference type="GO" id="GO:0005634">
    <property type="term" value="C:nucleus"/>
    <property type="evidence" value="ECO:0007669"/>
    <property type="project" value="UniProtKB-SubCell"/>
</dbReference>
<gene>
    <name evidence="10" type="ORF">D0Y65_022269</name>
</gene>
<keyword evidence="3" id="KW-0805">Transcription regulation</keyword>
<accession>A0A445JMU4</accession>
<dbReference type="Proteomes" id="UP000289340">
    <property type="component" value="Chromosome 8"/>
</dbReference>
<feature type="domain" description="Myb-like" evidence="8">
    <location>
        <begin position="186"/>
        <end position="236"/>
    </location>
</feature>
<dbReference type="PROSITE" id="PS50090">
    <property type="entry name" value="MYB_LIKE"/>
    <property type="match status" value="2"/>
</dbReference>
<sequence>MREHDDVGGRSELWLDEKFKESEEMVGWGGIKSLRRSGRGRFRRKKRLERGRCRYVQVGLRRNHWLLELFGTANLATTPPLFAAIVRPPPVAATTTTVINYFLVTTRFWKESWSLMEGMANISDDASNGENGFLAMFGGDESGGGGSGGVGSGGDQGGGNWNAVQRNTGLNRCGKSCRLRWANHLRPNLKKGAFSPEEEKLIVDLHAQFGNKWARMAALLPGRTNNEIKNYWNTGIKRRQRQGLPLYSDEHDQHNRSTTPTPPTTPFPCLTPTGSNPDIATSFELFNQNQQQHHQQQQQYQYQQHPLSPTASHHSPLSSPLQHRQPFTSSSPHNFLDHSPLPLSSSYSPSPLSFTFQRPAPMLSTPLRFKRYCASPSYNNNNNLSDPPLTTQFPHLDGFRFPVSSGFSQFFQPSVLDSDRGVSSSSSSLAFQPKLELPLSQYYKPSQEQDIKLDIEFNDPSFQSSSSGLMGDLLFEAQAMASGKNSKKRGYLSLNEGNNVFNAC</sequence>
<evidence type="ECO:0000259" key="8">
    <source>
        <dbReference type="PROSITE" id="PS50090"/>
    </source>
</evidence>
<keyword evidence="6" id="KW-0539">Nucleus</keyword>
<reference evidence="10 11" key="1">
    <citation type="submission" date="2018-09" db="EMBL/GenBank/DDBJ databases">
        <title>A high-quality reference genome of wild soybean provides a powerful tool to mine soybean genomes.</title>
        <authorList>
            <person name="Xie M."/>
            <person name="Chung C.Y.L."/>
            <person name="Li M.-W."/>
            <person name="Wong F.-L."/>
            <person name="Chan T.-F."/>
            <person name="Lam H.-M."/>
        </authorList>
    </citation>
    <scope>NUCLEOTIDE SEQUENCE [LARGE SCALE GENOMIC DNA]</scope>
    <source>
        <strain evidence="11">cv. W05</strain>
        <tissue evidence="10">Hypocotyl of etiolated seedlings</tissue>
    </source>
</reference>
<dbReference type="FunFam" id="1.10.10.60:FF:001081">
    <property type="match status" value="1"/>
</dbReference>
<dbReference type="Pfam" id="PF00249">
    <property type="entry name" value="Myb_DNA-binding"/>
    <property type="match status" value="2"/>
</dbReference>
<evidence type="ECO:0000313" key="11">
    <source>
        <dbReference type="Proteomes" id="UP000289340"/>
    </source>
</evidence>
<comment type="subcellular location">
    <subcellularLocation>
        <location evidence="1">Nucleus</location>
    </subcellularLocation>
</comment>
<evidence type="ECO:0000256" key="1">
    <source>
        <dbReference type="ARBA" id="ARBA00004123"/>
    </source>
</evidence>
<keyword evidence="5" id="KW-0804">Transcription</keyword>
<dbReference type="AlphaFoldDB" id="A0A445JMU4"/>
<keyword evidence="2" id="KW-0677">Repeat</keyword>
<comment type="caution">
    <text evidence="10">The sequence shown here is derived from an EMBL/GenBank/DDBJ whole genome shotgun (WGS) entry which is preliminary data.</text>
</comment>
<proteinExistence type="predicted"/>
<name>A0A445JMU4_GLYSO</name>
<dbReference type="SUPFAM" id="SSF46689">
    <property type="entry name" value="Homeodomain-like"/>
    <property type="match status" value="1"/>
</dbReference>
<dbReference type="InterPro" id="IPR009057">
    <property type="entry name" value="Homeodomain-like_sf"/>
</dbReference>
<evidence type="ECO:0000256" key="4">
    <source>
        <dbReference type="ARBA" id="ARBA00023125"/>
    </source>
</evidence>
<dbReference type="PANTHER" id="PTHR47995:SF18">
    <property type="entry name" value="TRANSCRIPTION FACTOR MYB65"/>
    <property type="match status" value="1"/>
</dbReference>
<evidence type="ECO:0000256" key="3">
    <source>
        <dbReference type="ARBA" id="ARBA00023015"/>
    </source>
</evidence>
<dbReference type="GO" id="GO:0003677">
    <property type="term" value="F:DNA binding"/>
    <property type="evidence" value="ECO:0007669"/>
    <property type="project" value="UniProtKB-KW"/>
</dbReference>
<evidence type="ECO:0000256" key="6">
    <source>
        <dbReference type="ARBA" id="ARBA00023242"/>
    </source>
</evidence>
<dbReference type="EMBL" id="QZWG01000008">
    <property type="protein sequence ID" value="RZB99792.1"/>
    <property type="molecule type" value="Genomic_DNA"/>
</dbReference>
<dbReference type="InterPro" id="IPR017930">
    <property type="entry name" value="Myb_dom"/>
</dbReference>
<dbReference type="Gene3D" id="1.10.10.60">
    <property type="entry name" value="Homeodomain-like"/>
    <property type="match status" value="2"/>
</dbReference>
<evidence type="ECO:0000256" key="5">
    <source>
        <dbReference type="ARBA" id="ARBA00023163"/>
    </source>
</evidence>
<feature type="compositionally biased region" description="Gly residues" evidence="7">
    <location>
        <begin position="144"/>
        <end position="160"/>
    </location>
</feature>
<dbReference type="PROSITE" id="PS51294">
    <property type="entry name" value="HTH_MYB"/>
    <property type="match status" value="1"/>
</dbReference>
<feature type="domain" description="Myb-like" evidence="8">
    <location>
        <begin position="157"/>
        <end position="185"/>
    </location>
</feature>
<dbReference type="InterPro" id="IPR001005">
    <property type="entry name" value="SANT/Myb"/>
</dbReference>
<feature type="compositionally biased region" description="Low complexity" evidence="7">
    <location>
        <begin position="287"/>
        <end position="323"/>
    </location>
</feature>
<evidence type="ECO:0000256" key="7">
    <source>
        <dbReference type="SAM" id="MobiDB-lite"/>
    </source>
</evidence>
<evidence type="ECO:0000313" key="10">
    <source>
        <dbReference type="EMBL" id="RZB99792.1"/>
    </source>
</evidence>
<dbReference type="CDD" id="cd00167">
    <property type="entry name" value="SANT"/>
    <property type="match status" value="1"/>
</dbReference>
<keyword evidence="11" id="KW-1185">Reference proteome</keyword>
<feature type="domain" description="HTH myb-type" evidence="9">
    <location>
        <begin position="186"/>
        <end position="240"/>
    </location>
</feature>
<feature type="region of interest" description="Disordered" evidence="7">
    <location>
        <begin position="248"/>
        <end position="335"/>
    </location>
</feature>
<keyword evidence="4" id="KW-0238">DNA-binding</keyword>
<protein>
    <submittedName>
        <fullName evidence="10">Transcription factor MYB97</fullName>
    </submittedName>
</protein>
<evidence type="ECO:0000256" key="2">
    <source>
        <dbReference type="ARBA" id="ARBA00022737"/>
    </source>
</evidence>
<organism evidence="10 11">
    <name type="scientific">Glycine soja</name>
    <name type="common">Wild soybean</name>
    <dbReference type="NCBI Taxonomy" id="3848"/>
    <lineage>
        <taxon>Eukaryota</taxon>
        <taxon>Viridiplantae</taxon>
        <taxon>Streptophyta</taxon>
        <taxon>Embryophyta</taxon>
        <taxon>Tracheophyta</taxon>
        <taxon>Spermatophyta</taxon>
        <taxon>Magnoliopsida</taxon>
        <taxon>eudicotyledons</taxon>
        <taxon>Gunneridae</taxon>
        <taxon>Pentapetalae</taxon>
        <taxon>rosids</taxon>
        <taxon>fabids</taxon>
        <taxon>Fabales</taxon>
        <taxon>Fabaceae</taxon>
        <taxon>Papilionoideae</taxon>
        <taxon>50 kb inversion clade</taxon>
        <taxon>NPAAA clade</taxon>
        <taxon>indigoferoid/millettioid clade</taxon>
        <taxon>Phaseoleae</taxon>
        <taxon>Glycine</taxon>
        <taxon>Glycine subgen. Soja</taxon>
    </lineage>
</organism>
<evidence type="ECO:0000259" key="9">
    <source>
        <dbReference type="PROSITE" id="PS51294"/>
    </source>
</evidence>